<accession>A0ABR2UY71</accession>
<evidence type="ECO:0000313" key="3">
    <source>
        <dbReference type="EMBL" id="KAK9419643.1"/>
    </source>
</evidence>
<proteinExistence type="predicted"/>
<evidence type="ECO:0000256" key="1">
    <source>
        <dbReference type="SAM" id="SignalP"/>
    </source>
</evidence>
<feature type="domain" description="Ecp2 effector protein-like" evidence="2">
    <location>
        <begin position="38"/>
        <end position="134"/>
    </location>
</feature>
<comment type="caution">
    <text evidence="3">The sequence shown here is derived from an EMBL/GenBank/DDBJ whole genome shotgun (WGS) entry which is preliminary data.</text>
</comment>
<keyword evidence="1" id="KW-0732">Signal</keyword>
<evidence type="ECO:0000313" key="4">
    <source>
        <dbReference type="Proteomes" id="UP001408356"/>
    </source>
</evidence>
<keyword evidence="4" id="KW-1185">Reference proteome</keyword>
<dbReference type="EMBL" id="JARVKF010000299">
    <property type="protein sequence ID" value="KAK9419643.1"/>
    <property type="molecule type" value="Genomic_DNA"/>
</dbReference>
<dbReference type="Proteomes" id="UP001408356">
    <property type="component" value="Unassembled WGS sequence"/>
</dbReference>
<dbReference type="Pfam" id="PF14856">
    <property type="entry name" value="Hce2"/>
    <property type="match status" value="1"/>
</dbReference>
<feature type="signal peptide" evidence="1">
    <location>
        <begin position="1"/>
        <end position="23"/>
    </location>
</feature>
<evidence type="ECO:0000259" key="2">
    <source>
        <dbReference type="Pfam" id="PF14856"/>
    </source>
</evidence>
<protein>
    <recommendedName>
        <fullName evidence="2">Ecp2 effector protein-like domain-containing protein</fullName>
    </recommendedName>
</protein>
<feature type="chain" id="PRO_5047404074" description="Ecp2 effector protein-like domain-containing protein" evidence="1">
    <location>
        <begin position="24"/>
        <end position="144"/>
    </location>
</feature>
<organism evidence="3 4">
    <name type="scientific">Seiridium unicorne</name>
    <dbReference type="NCBI Taxonomy" id="138068"/>
    <lineage>
        <taxon>Eukaryota</taxon>
        <taxon>Fungi</taxon>
        <taxon>Dikarya</taxon>
        <taxon>Ascomycota</taxon>
        <taxon>Pezizomycotina</taxon>
        <taxon>Sordariomycetes</taxon>
        <taxon>Xylariomycetidae</taxon>
        <taxon>Amphisphaeriales</taxon>
        <taxon>Sporocadaceae</taxon>
        <taxon>Seiridium</taxon>
    </lineage>
</organism>
<gene>
    <name evidence="3" type="ORF">SUNI508_07129</name>
</gene>
<dbReference type="InterPro" id="IPR029226">
    <property type="entry name" value="Ecp2-like"/>
</dbReference>
<sequence length="144" mass="15492">MIAVRMRSLSFLGLSFLASMATADERGTWLKGDQYANKCGDTTWHQTTSAASPLARDCSAIVDDLAGEETGGVMLSGLRGLSTVRREGTCHFGVEPHDVGGFYMGRDDMADLIRDAISMWTKDGKVGGGGVTKCGDMEVKWSIY</sequence>
<reference evidence="3 4" key="1">
    <citation type="journal article" date="2024" name="J. Plant Pathol.">
        <title>Sequence and assembly of the genome of Seiridium unicorne, isolate CBS 538.82, causal agent of cypress canker disease.</title>
        <authorList>
            <person name="Scali E."/>
            <person name="Rocca G.D."/>
            <person name="Danti R."/>
            <person name="Garbelotto M."/>
            <person name="Barberini S."/>
            <person name="Baroncelli R."/>
            <person name="Emiliani G."/>
        </authorList>
    </citation>
    <scope>NUCLEOTIDE SEQUENCE [LARGE SCALE GENOMIC DNA]</scope>
    <source>
        <strain evidence="3 4">BM-138-508</strain>
    </source>
</reference>
<name>A0ABR2UY71_9PEZI</name>